<organism evidence="5 6">
    <name type="scientific">Brassica napus</name>
    <name type="common">Rape</name>
    <dbReference type="NCBI Taxonomy" id="3708"/>
    <lineage>
        <taxon>Eukaryota</taxon>
        <taxon>Viridiplantae</taxon>
        <taxon>Streptophyta</taxon>
        <taxon>Embryophyta</taxon>
        <taxon>Tracheophyta</taxon>
        <taxon>Spermatophyta</taxon>
        <taxon>Magnoliopsida</taxon>
        <taxon>eudicotyledons</taxon>
        <taxon>Gunneridae</taxon>
        <taxon>Pentapetalae</taxon>
        <taxon>rosids</taxon>
        <taxon>malvids</taxon>
        <taxon>Brassicales</taxon>
        <taxon>Brassicaceae</taxon>
        <taxon>Brassiceae</taxon>
        <taxon>Brassica</taxon>
    </lineage>
</organism>
<dbReference type="InterPro" id="IPR001229">
    <property type="entry name" value="Jacalin-like_lectin_dom"/>
</dbReference>
<dbReference type="InterPro" id="IPR036404">
    <property type="entry name" value="Jacalin-like_lectin_dom_sf"/>
</dbReference>
<name>A0ABQ8EIV4_BRANA</name>
<gene>
    <name evidence="5" type="ORF">HID58_001259</name>
</gene>
<evidence type="ECO:0000256" key="2">
    <source>
        <dbReference type="ARBA" id="ARBA00022734"/>
    </source>
</evidence>
<comment type="similarity">
    <text evidence="1">Belongs to the jacalin lectin family.</text>
</comment>
<dbReference type="SMART" id="SM00915">
    <property type="entry name" value="Jacalin"/>
    <property type="match status" value="6"/>
</dbReference>
<dbReference type="PANTHER" id="PTHR47293">
    <property type="entry name" value="JACALIN-RELATED LECTIN 3"/>
    <property type="match status" value="1"/>
</dbReference>
<dbReference type="PANTHER" id="PTHR47293:SF13">
    <property type="entry name" value="JACALIN-RELATED LECTIN 45"/>
    <property type="match status" value="1"/>
</dbReference>
<dbReference type="CDD" id="cd09612">
    <property type="entry name" value="Jacalin"/>
    <property type="match status" value="4"/>
</dbReference>
<feature type="domain" description="Jacalin-type lectin" evidence="4">
    <location>
        <begin position="394"/>
        <end position="554"/>
    </location>
</feature>
<proteinExistence type="inferred from homology"/>
<dbReference type="Gene3D" id="2.100.10.30">
    <property type="entry name" value="Jacalin-like lectin domain"/>
    <property type="match status" value="6"/>
</dbReference>
<dbReference type="PROSITE" id="PS51752">
    <property type="entry name" value="JACALIN_LECTIN"/>
    <property type="match status" value="6"/>
</dbReference>
<dbReference type="InterPro" id="IPR033734">
    <property type="entry name" value="Jacalin-like_lectin_dom_plant"/>
</dbReference>
<feature type="compositionally biased region" description="Basic and acidic residues" evidence="3">
    <location>
        <begin position="637"/>
        <end position="651"/>
    </location>
</feature>
<dbReference type="EMBL" id="JAGKQM010000001">
    <property type="protein sequence ID" value="KAH0941622.1"/>
    <property type="molecule type" value="Genomic_DNA"/>
</dbReference>
<evidence type="ECO:0000313" key="5">
    <source>
        <dbReference type="EMBL" id="KAH0941622.1"/>
    </source>
</evidence>
<feature type="domain" description="Jacalin-type lectin" evidence="4">
    <location>
        <begin position="619"/>
        <end position="788"/>
    </location>
</feature>
<evidence type="ECO:0000256" key="3">
    <source>
        <dbReference type="SAM" id="MobiDB-lite"/>
    </source>
</evidence>
<accession>A0ABQ8EIV4</accession>
<keyword evidence="2" id="KW-0430">Lectin</keyword>
<feature type="domain" description="Jacalin-type lectin" evidence="4">
    <location>
        <begin position="940"/>
        <end position="1102"/>
    </location>
</feature>
<dbReference type="SUPFAM" id="SSF51101">
    <property type="entry name" value="Mannose-binding lectins"/>
    <property type="match status" value="6"/>
</dbReference>
<reference evidence="5 6" key="1">
    <citation type="submission" date="2021-05" db="EMBL/GenBank/DDBJ databases">
        <title>Genome Assembly of Synthetic Allotetraploid Brassica napus Reveals Homoeologous Exchanges between Subgenomes.</title>
        <authorList>
            <person name="Davis J.T."/>
        </authorList>
    </citation>
    <scope>NUCLEOTIDE SEQUENCE [LARGE SCALE GENOMIC DNA]</scope>
    <source>
        <strain evidence="6">cv. Da-Ae</strain>
        <tissue evidence="5">Seedling</tissue>
    </source>
</reference>
<dbReference type="Proteomes" id="UP000824890">
    <property type="component" value="Unassembled WGS sequence"/>
</dbReference>
<dbReference type="Pfam" id="PF01419">
    <property type="entry name" value="Jacalin"/>
    <property type="match status" value="6"/>
</dbReference>
<evidence type="ECO:0000259" key="4">
    <source>
        <dbReference type="PROSITE" id="PS51752"/>
    </source>
</evidence>
<protein>
    <recommendedName>
        <fullName evidence="4">Jacalin-type lectin domain-containing protein</fullName>
    </recommendedName>
</protein>
<feature type="domain" description="Jacalin-type lectin" evidence="4">
    <location>
        <begin position="84"/>
        <end position="242"/>
    </location>
</feature>
<keyword evidence="6" id="KW-1185">Reference proteome</keyword>
<feature type="non-terminal residue" evidence="5">
    <location>
        <position position="1"/>
    </location>
</feature>
<feature type="region of interest" description="Disordered" evidence="3">
    <location>
        <begin position="597"/>
        <end position="651"/>
    </location>
</feature>
<evidence type="ECO:0000313" key="6">
    <source>
        <dbReference type="Proteomes" id="UP000824890"/>
    </source>
</evidence>
<evidence type="ECO:0000256" key="1">
    <source>
        <dbReference type="ARBA" id="ARBA00006568"/>
    </source>
</evidence>
<sequence>VKRGVKPYHQAEAGEVPSAPLLSVLPINAEDASPPFERHERTSNQIYGLKPLLLVVCIRKQNEKSYVSAMANPVKVFEQTAMVEEGVRLQTMSEQCPFDDGVYDCVKKVIIGEDSQGVAYITIQYVRNGDVVQLEHGSERGTQITETEFEVKDPDEYITCIEGTWGEANRYDSDIHMWNQTLSRTVTELQFKTSHGRTSQKFGKPGADSFEFKLEGNNGTKLVGLLGSSGRFLDEIEANFDVVSSALKQLEPQGGSDGHSWDDGAYDGLRKVCIGEDGGRVSSVEFVYAKGDQRITHCHGMDSNERKEFELEYEDGEYIISVEGTIDDDGFVSSLIFNTSMTRSSEEFGKAVANNKFFLKPIGFHKLVGFRGRSCVDRINALGANFAVVVAPPVMKLQAQGTNSGEEWDDGIHDNVRMIIVSYGHESVLSVTFEYANGTETVVGDARGDVDEIGDRKEFKLCDNNEYITSVEGFFGEKLLTSETADEYESIYYKMKRLDFITNITAYSVLENDPSEGYVDVVPFKLEEKDHKIVGFHGKSTELSLQQIGVYQDRSSIEDDSGFETMLKCVGGAFTTKSYSCGISSSTRNTKVVSIASSGPVETAPQDNKPMRKLKQTLGRKTEETPLSIERGNNFSSKEEDGRTRTESDERTSNFIPKDRYDRLGFRKLLLGLADVVQLEHGSERGAQITETEFEVKDPDEYITCIEGTCGEANFCDSPIALWTEKFYHTVSEIQFTTSHGRTSPKIGCKPEADSFTFKLKGKNGTKLVGLHGKSGRFLEALKAYFVVVSSTLKQLEPQGRSDGHSWDDGAYDGLRKVCIGEDGGRVSSVEFVYAKGNECITHCHGRHSNERKQFELRYEDGEYIISFEGTTDKDGYISSLIFNTSMDRSSDEFGKAVANNEFFLKPRGFHKLVGFRGRSCVDRINALGANFAVVLAPPVKKLQAQGTNDQGEEWDDGVHDNVRMITVTYRYDCVVSVTFEYANGAETVLGDPHGILDDHHEKKEFKLCDNNEYITSVEGFFGQKWISTQSAGDEFKSIYYNMKRLDFNTNIRTYSVMENNTRDGFLAVVPFKLEKKGHKIVGFRGKSTEFSLQQIGVYVKPIDDAN</sequence>
<comment type="caution">
    <text evidence="5">The sequence shown here is derived from an EMBL/GenBank/DDBJ whole genome shotgun (WGS) entry which is preliminary data.</text>
</comment>
<feature type="domain" description="Jacalin-type lectin" evidence="4">
    <location>
        <begin position="247"/>
        <end position="388"/>
    </location>
</feature>
<feature type="domain" description="Jacalin-type lectin" evidence="4">
    <location>
        <begin position="793"/>
        <end position="934"/>
    </location>
</feature>